<reference evidence="2" key="1">
    <citation type="submission" date="2021-01" db="EMBL/GenBank/DDBJ databases">
        <authorList>
            <person name="Li R."/>
            <person name="Bekaert M."/>
        </authorList>
    </citation>
    <scope>NUCLEOTIDE SEQUENCE</scope>
    <source>
        <strain evidence="2">Farmed</strain>
    </source>
</reference>
<name>A0A812E2L1_ACAPH</name>
<gene>
    <name evidence="2" type="ORF">SPHA_63213</name>
</gene>
<evidence type="ECO:0000313" key="2">
    <source>
        <dbReference type="EMBL" id="CAE1311879.1"/>
    </source>
</evidence>
<proteinExistence type="predicted"/>
<comment type="caution">
    <text evidence="2">The sequence shown here is derived from an EMBL/GenBank/DDBJ whole genome shotgun (WGS) entry which is preliminary data.</text>
</comment>
<feature type="compositionally biased region" description="Low complexity" evidence="1">
    <location>
        <begin position="181"/>
        <end position="205"/>
    </location>
</feature>
<sequence length="225" mass="24935">MGFDGVRGGRSQQRERTRPILAPRRVEDLNLYATLGADFAKFERSVRVRNLRWTSSHRNVAIEPYFLPSKPIARPLAGASFAPSIPCWCPDFASRSSGPATPRNRARTLKPLCAGIGRLNIAATKCRRIQGRSAKAYSYRRMTVTFTFGGVAIPSSVPDRRCRRERLPVWRGEGRNDLRDSPASAVSARSASPRTPAPPTAATTRIGKAPSISRFFNRRPNRTNG</sequence>
<evidence type="ECO:0000256" key="1">
    <source>
        <dbReference type="SAM" id="MobiDB-lite"/>
    </source>
</evidence>
<feature type="compositionally biased region" description="Basic residues" evidence="1">
    <location>
        <begin position="216"/>
        <end position="225"/>
    </location>
</feature>
<dbReference type="Proteomes" id="UP000597762">
    <property type="component" value="Unassembled WGS sequence"/>
</dbReference>
<protein>
    <submittedName>
        <fullName evidence="2">Uncharacterized protein</fullName>
    </submittedName>
</protein>
<accession>A0A812E2L1</accession>
<organism evidence="2 3">
    <name type="scientific">Acanthosepion pharaonis</name>
    <name type="common">Pharaoh cuttlefish</name>
    <name type="synonym">Sepia pharaonis</name>
    <dbReference type="NCBI Taxonomy" id="158019"/>
    <lineage>
        <taxon>Eukaryota</taxon>
        <taxon>Metazoa</taxon>
        <taxon>Spiralia</taxon>
        <taxon>Lophotrochozoa</taxon>
        <taxon>Mollusca</taxon>
        <taxon>Cephalopoda</taxon>
        <taxon>Coleoidea</taxon>
        <taxon>Decapodiformes</taxon>
        <taxon>Sepiida</taxon>
        <taxon>Sepiina</taxon>
        <taxon>Sepiidae</taxon>
        <taxon>Acanthosepion</taxon>
    </lineage>
</organism>
<feature type="region of interest" description="Disordered" evidence="1">
    <location>
        <begin position="173"/>
        <end position="225"/>
    </location>
</feature>
<keyword evidence="3" id="KW-1185">Reference proteome</keyword>
<evidence type="ECO:0000313" key="3">
    <source>
        <dbReference type="Proteomes" id="UP000597762"/>
    </source>
</evidence>
<dbReference type="EMBL" id="CAHIKZ030004534">
    <property type="protein sequence ID" value="CAE1311879.1"/>
    <property type="molecule type" value="Genomic_DNA"/>
</dbReference>
<dbReference type="AlphaFoldDB" id="A0A812E2L1"/>